<evidence type="ECO:0000313" key="2">
    <source>
        <dbReference type="Proteomes" id="UP000790377"/>
    </source>
</evidence>
<protein>
    <submittedName>
        <fullName evidence="1">Uncharacterized protein</fullName>
    </submittedName>
</protein>
<accession>A0ACB7ZRI9</accession>
<feature type="non-terminal residue" evidence="1">
    <location>
        <position position="1"/>
    </location>
</feature>
<name>A0ACB7ZRI9_9AGAM</name>
<reference evidence="1" key="1">
    <citation type="journal article" date="2021" name="New Phytol.">
        <title>Evolutionary innovations through gain and loss of genes in the ectomycorrhizal Boletales.</title>
        <authorList>
            <person name="Wu G."/>
            <person name="Miyauchi S."/>
            <person name="Morin E."/>
            <person name="Kuo A."/>
            <person name="Drula E."/>
            <person name="Varga T."/>
            <person name="Kohler A."/>
            <person name="Feng B."/>
            <person name="Cao Y."/>
            <person name="Lipzen A."/>
            <person name="Daum C."/>
            <person name="Hundley H."/>
            <person name="Pangilinan J."/>
            <person name="Johnson J."/>
            <person name="Barry K."/>
            <person name="LaButti K."/>
            <person name="Ng V."/>
            <person name="Ahrendt S."/>
            <person name="Min B."/>
            <person name="Choi I.G."/>
            <person name="Park H."/>
            <person name="Plett J.M."/>
            <person name="Magnuson J."/>
            <person name="Spatafora J.W."/>
            <person name="Nagy L.G."/>
            <person name="Henrissat B."/>
            <person name="Grigoriev I.V."/>
            <person name="Yang Z.L."/>
            <person name="Xu J."/>
            <person name="Martin F.M."/>
        </authorList>
    </citation>
    <scope>NUCLEOTIDE SEQUENCE</scope>
    <source>
        <strain evidence="1">ATCC 28755</strain>
    </source>
</reference>
<dbReference type="EMBL" id="MU268807">
    <property type="protein sequence ID" value="KAH7903695.1"/>
    <property type="molecule type" value="Genomic_DNA"/>
</dbReference>
<sequence length="128" mass="14069">RRQLGNDGFAVGMTYVEASAIEEIRRVIQNEGTSKNSGKSTNGDKKDKLEACVCKQLSTTYTTTQGPTLPNLAALLVVYILAVPSLFYSGLEAISPFYSTTSISLILKIDYHTFSMVGSSWRMMDPNF</sequence>
<proteinExistence type="predicted"/>
<comment type="caution">
    <text evidence="1">The sequence shown here is derived from an EMBL/GenBank/DDBJ whole genome shotgun (WGS) entry which is preliminary data.</text>
</comment>
<evidence type="ECO:0000313" key="1">
    <source>
        <dbReference type="EMBL" id="KAH7903695.1"/>
    </source>
</evidence>
<dbReference type="Proteomes" id="UP000790377">
    <property type="component" value="Unassembled WGS sequence"/>
</dbReference>
<organism evidence="1 2">
    <name type="scientific">Hygrophoropsis aurantiaca</name>
    <dbReference type="NCBI Taxonomy" id="72124"/>
    <lineage>
        <taxon>Eukaryota</taxon>
        <taxon>Fungi</taxon>
        <taxon>Dikarya</taxon>
        <taxon>Basidiomycota</taxon>
        <taxon>Agaricomycotina</taxon>
        <taxon>Agaricomycetes</taxon>
        <taxon>Agaricomycetidae</taxon>
        <taxon>Boletales</taxon>
        <taxon>Coniophorineae</taxon>
        <taxon>Hygrophoropsidaceae</taxon>
        <taxon>Hygrophoropsis</taxon>
    </lineage>
</organism>
<keyword evidence="2" id="KW-1185">Reference proteome</keyword>
<gene>
    <name evidence="1" type="ORF">BJ138DRAFT_1107456</name>
</gene>